<dbReference type="GO" id="GO:0003677">
    <property type="term" value="F:DNA binding"/>
    <property type="evidence" value="ECO:0007669"/>
    <property type="project" value="UniProtKB-KW"/>
</dbReference>
<evidence type="ECO:0000313" key="8">
    <source>
        <dbReference type="EMBL" id="KAD4386233.1"/>
    </source>
</evidence>
<organism evidence="8 9">
    <name type="scientific">Mikania micrantha</name>
    <name type="common">bitter vine</name>
    <dbReference type="NCBI Taxonomy" id="192012"/>
    <lineage>
        <taxon>Eukaryota</taxon>
        <taxon>Viridiplantae</taxon>
        <taxon>Streptophyta</taxon>
        <taxon>Embryophyta</taxon>
        <taxon>Tracheophyta</taxon>
        <taxon>Spermatophyta</taxon>
        <taxon>Magnoliopsida</taxon>
        <taxon>eudicotyledons</taxon>
        <taxon>Gunneridae</taxon>
        <taxon>Pentapetalae</taxon>
        <taxon>asterids</taxon>
        <taxon>campanulids</taxon>
        <taxon>Asterales</taxon>
        <taxon>Asteraceae</taxon>
        <taxon>Asteroideae</taxon>
        <taxon>Heliantheae alliance</taxon>
        <taxon>Eupatorieae</taxon>
        <taxon>Mikania</taxon>
    </lineage>
</organism>
<dbReference type="Proteomes" id="UP000326396">
    <property type="component" value="Linkage Group LG3"/>
</dbReference>
<dbReference type="PANTHER" id="PTHR31674">
    <property type="entry name" value="B3 DOMAIN-CONTAINING PROTEIN REM-LIKE 3-RELATED"/>
    <property type="match status" value="1"/>
</dbReference>
<reference evidence="8 9" key="1">
    <citation type="submission" date="2019-05" db="EMBL/GenBank/DDBJ databases">
        <title>Mikania micrantha, genome provides insights into the molecular mechanism of rapid growth.</title>
        <authorList>
            <person name="Liu B."/>
        </authorList>
    </citation>
    <scope>NUCLEOTIDE SEQUENCE [LARGE SCALE GENOMIC DNA]</scope>
    <source>
        <strain evidence="8">NLD-2019</strain>
        <tissue evidence="8">Leaf</tissue>
    </source>
</reference>
<proteinExistence type="predicted"/>
<protein>
    <recommendedName>
        <fullName evidence="7">TF-B3 domain-containing protein</fullName>
    </recommendedName>
</protein>
<feature type="compositionally biased region" description="Gly residues" evidence="6">
    <location>
        <begin position="55"/>
        <end position="64"/>
    </location>
</feature>
<dbReference type="InterPro" id="IPR015300">
    <property type="entry name" value="DNA-bd_pseudobarrel_sf"/>
</dbReference>
<comment type="caution">
    <text evidence="8">The sequence shown here is derived from an EMBL/GenBank/DDBJ whole genome shotgun (WGS) entry which is preliminary data.</text>
</comment>
<accession>A0A5N6N978</accession>
<keyword evidence="2" id="KW-0805">Transcription regulation</keyword>
<dbReference type="SUPFAM" id="SSF101936">
    <property type="entry name" value="DNA-binding pseudobarrel domain"/>
    <property type="match status" value="2"/>
</dbReference>
<gene>
    <name evidence="8" type="ORF">E3N88_26402</name>
</gene>
<name>A0A5N6N978_9ASTR</name>
<evidence type="ECO:0000256" key="2">
    <source>
        <dbReference type="ARBA" id="ARBA00023015"/>
    </source>
</evidence>
<dbReference type="EMBL" id="SZYD01000013">
    <property type="protein sequence ID" value="KAD4386233.1"/>
    <property type="molecule type" value="Genomic_DNA"/>
</dbReference>
<dbReference type="Pfam" id="PF02362">
    <property type="entry name" value="B3"/>
    <property type="match status" value="1"/>
</dbReference>
<dbReference type="InterPro" id="IPR039218">
    <property type="entry name" value="REM_fam"/>
</dbReference>
<evidence type="ECO:0000256" key="6">
    <source>
        <dbReference type="SAM" id="MobiDB-lite"/>
    </source>
</evidence>
<dbReference type="PANTHER" id="PTHR31674:SF25">
    <property type="entry name" value="B3 DOMAIN-CONTAINING TRANSCRIPTION FACTOR VRN1-LIKE"/>
    <property type="match status" value="1"/>
</dbReference>
<sequence length="337" mass="38178">MVEERVEVAYDIGYGYGNPCRYLQEVFRSFLRCLGLEKQEGNHGGGDGGDDDSGGGEGGGGGGGDEVDDPPTSSPPDDPSIMDPTDEPISATTIPVKWVENHYHGEEPPVNVLLKSHDGSLWKHHNPVFDKEPLKVNVPKQWVTLEVKDGHKFRVKVVKEENYYKISNGWIDVWRDIPLHLGDFIAFFLIDPYTFHMIPFLPNEIELICPKKEMQDSEYIAIEEEKEVNFDDNNAEADEVRKTFTKTNTSRFQHLPIHVAKMAGLDQNNEMRFVDLTGQETTVSVRSEKSGNYKRYTTGAAFWKNFMKKNTIALGDSCTFDYNILDHKLSIVRVDMV</sequence>
<keyword evidence="4" id="KW-0804">Transcription</keyword>
<dbReference type="Gene3D" id="2.40.330.10">
    <property type="entry name" value="DNA-binding pseudobarrel domain"/>
    <property type="match status" value="2"/>
</dbReference>
<evidence type="ECO:0000313" key="9">
    <source>
        <dbReference type="Proteomes" id="UP000326396"/>
    </source>
</evidence>
<keyword evidence="9" id="KW-1185">Reference proteome</keyword>
<keyword evidence="5" id="KW-0539">Nucleus</keyword>
<keyword evidence="3" id="KW-0238">DNA-binding</keyword>
<feature type="domain" description="TF-B3" evidence="7">
    <location>
        <begin position="248"/>
        <end position="323"/>
    </location>
</feature>
<dbReference type="InterPro" id="IPR003340">
    <property type="entry name" value="B3_DNA-bd"/>
</dbReference>
<evidence type="ECO:0000259" key="7">
    <source>
        <dbReference type="Pfam" id="PF02362"/>
    </source>
</evidence>
<dbReference type="AlphaFoldDB" id="A0A5N6N978"/>
<evidence type="ECO:0000256" key="3">
    <source>
        <dbReference type="ARBA" id="ARBA00023125"/>
    </source>
</evidence>
<evidence type="ECO:0000256" key="5">
    <source>
        <dbReference type="ARBA" id="ARBA00023242"/>
    </source>
</evidence>
<dbReference type="GO" id="GO:0005634">
    <property type="term" value="C:nucleus"/>
    <property type="evidence" value="ECO:0007669"/>
    <property type="project" value="UniProtKB-SubCell"/>
</dbReference>
<comment type="subcellular location">
    <subcellularLocation>
        <location evidence="1">Nucleus</location>
    </subcellularLocation>
</comment>
<feature type="region of interest" description="Disordered" evidence="6">
    <location>
        <begin position="41"/>
        <end position="88"/>
    </location>
</feature>
<evidence type="ECO:0000256" key="4">
    <source>
        <dbReference type="ARBA" id="ARBA00023163"/>
    </source>
</evidence>
<dbReference type="OrthoDB" id="1742553at2759"/>
<evidence type="ECO:0000256" key="1">
    <source>
        <dbReference type="ARBA" id="ARBA00004123"/>
    </source>
</evidence>